<protein>
    <recommendedName>
        <fullName evidence="9">DNA polymerase</fullName>
        <ecNumber evidence="9">2.7.7.7</ecNumber>
    </recommendedName>
</protein>
<evidence type="ECO:0000256" key="4">
    <source>
        <dbReference type="ARBA" id="ARBA00022723"/>
    </source>
</evidence>
<gene>
    <name evidence="12" type="primary">REV3</name>
    <name evidence="12" type="ORF">MEQU1_001825</name>
</gene>
<evidence type="ECO:0000256" key="7">
    <source>
        <dbReference type="ARBA" id="ARBA00023204"/>
    </source>
</evidence>
<keyword evidence="6 9" id="KW-0239">DNA-directed DNA polymerase</keyword>
<dbReference type="Gene3D" id="1.10.132.60">
    <property type="entry name" value="DNA polymerase family B, C-terminal domain"/>
    <property type="match status" value="1"/>
</dbReference>
<dbReference type="GO" id="GO:0042276">
    <property type="term" value="P:error-prone translesion synthesis"/>
    <property type="evidence" value="ECO:0007669"/>
    <property type="project" value="TreeGrafter"/>
</dbReference>
<keyword evidence="4" id="KW-0479">Metal-binding</keyword>
<keyword evidence="7" id="KW-0234">DNA repair</keyword>
<dbReference type="Gene3D" id="3.90.1600.10">
    <property type="entry name" value="Palm domain of DNA polymerase"/>
    <property type="match status" value="1"/>
</dbReference>
<dbReference type="InterPro" id="IPR006172">
    <property type="entry name" value="DNA-dir_DNA_pol_B"/>
</dbReference>
<dbReference type="Proteomes" id="UP001214415">
    <property type="component" value="Chromosome 3"/>
</dbReference>
<evidence type="ECO:0000256" key="6">
    <source>
        <dbReference type="ARBA" id="ARBA00022932"/>
    </source>
</evidence>
<dbReference type="GO" id="GO:0000724">
    <property type="term" value="P:double-strand break repair via homologous recombination"/>
    <property type="evidence" value="ECO:0007669"/>
    <property type="project" value="TreeGrafter"/>
</dbReference>
<evidence type="ECO:0000256" key="9">
    <source>
        <dbReference type="RuleBase" id="RU000442"/>
    </source>
</evidence>
<dbReference type="InterPro" id="IPR006133">
    <property type="entry name" value="DNA-dir_DNA_pol_B_exonuc"/>
</dbReference>
<dbReference type="SUPFAM" id="SSF53098">
    <property type="entry name" value="Ribonuclease H-like"/>
    <property type="match status" value="1"/>
</dbReference>
<feature type="compositionally biased region" description="Polar residues" evidence="10">
    <location>
        <begin position="349"/>
        <end position="358"/>
    </location>
</feature>
<dbReference type="SUPFAM" id="SSF56672">
    <property type="entry name" value="DNA/RNA polymerases"/>
    <property type="match status" value="1"/>
</dbReference>
<keyword evidence="2 9" id="KW-0808">Transferase</keyword>
<dbReference type="PANTHER" id="PTHR45812:SF1">
    <property type="entry name" value="DNA POLYMERASE ZETA CATALYTIC SUBUNIT"/>
    <property type="match status" value="1"/>
</dbReference>
<feature type="region of interest" description="Disordered" evidence="10">
    <location>
        <begin position="349"/>
        <end position="401"/>
    </location>
</feature>
<dbReference type="PANTHER" id="PTHR45812">
    <property type="entry name" value="DNA POLYMERASE ZETA CATALYTIC SUBUNIT"/>
    <property type="match status" value="1"/>
</dbReference>
<dbReference type="InterPro" id="IPR000488">
    <property type="entry name" value="Death_dom"/>
</dbReference>
<dbReference type="InterPro" id="IPR017964">
    <property type="entry name" value="DNA-dir_DNA_pol_B_CS"/>
</dbReference>
<evidence type="ECO:0000256" key="10">
    <source>
        <dbReference type="SAM" id="MobiDB-lite"/>
    </source>
</evidence>
<feature type="domain" description="Death" evidence="11">
    <location>
        <begin position="674"/>
        <end position="732"/>
    </location>
</feature>
<dbReference type="InterPro" id="IPR012337">
    <property type="entry name" value="RNaseH-like_sf"/>
</dbReference>
<dbReference type="PROSITE" id="PS50017">
    <property type="entry name" value="DEATH_DOMAIN"/>
    <property type="match status" value="1"/>
</dbReference>
<dbReference type="EMBL" id="CP119902">
    <property type="protein sequence ID" value="WFD23139.1"/>
    <property type="molecule type" value="Genomic_DNA"/>
</dbReference>
<dbReference type="GO" id="GO:0003887">
    <property type="term" value="F:DNA-directed DNA polymerase activity"/>
    <property type="evidence" value="ECO:0007669"/>
    <property type="project" value="UniProtKB-KW"/>
</dbReference>
<evidence type="ECO:0000256" key="5">
    <source>
        <dbReference type="ARBA" id="ARBA00022763"/>
    </source>
</evidence>
<dbReference type="Gene3D" id="3.30.420.10">
    <property type="entry name" value="Ribonuclease H-like superfamily/Ribonuclease H"/>
    <property type="match status" value="1"/>
</dbReference>
<evidence type="ECO:0000259" key="11">
    <source>
        <dbReference type="PROSITE" id="PS50017"/>
    </source>
</evidence>
<dbReference type="Pfam" id="PF03104">
    <property type="entry name" value="DNA_pol_B_exo1"/>
    <property type="match status" value="1"/>
</dbReference>
<keyword evidence="3 9" id="KW-0548">Nucleotidyltransferase</keyword>
<dbReference type="Pfam" id="PF24055">
    <property type="entry name" value="POL3_N"/>
    <property type="match status" value="1"/>
</dbReference>
<evidence type="ECO:0000256" key="2">
    <source>
        <dbReference type="ARBA" id="ARBA00022679"/>
    </source>
</evidence>
<dbReference type="CDD" id="cd05778">
    <property type="entry name" value="DNA_polB_zeta_exo"/>
    <property type="match status" value="1"/>
</dbReference>
<dbReference type="EC" id="2.7.7.7" evidence="9"/>
<dbReference type="GO" id="GO:0016035">
    <property type="term" value="C:zeta DNA polymerase complex"/>
    <property type="evidence" value="ECO:0007669"/>
    <property type="project" value="InterPro"/>
</dbReference>
<evidence type="ECO:0000313" key="12">
    <source>
        <dbReference type="EMBL" id="WFD23139.1"/>
    </source>
</evidence>
<dbReference type="Pfam" id="PF00136">
    <property type="entry name" value="DNA_pol_B"/>
    <property type="match status" value="1"/>
</dbReference>
<proteinExistence type="inferred from homology"/>
<evidence type="ECO:0000313" key="13">
    <source>
        <dbReference type="Proteomes" id="UP001214415"/>
    </source>
</evidence>
<comment type="similarity">
    <text evidence="1 9">Belongs to the DNA polymerase type-B family.</text>
</comment>
<dbReference type="InterPro" id="IPR030559">
    <property type="entry name" value="PolZ_Rev3"/>
</dbReference>
<evidence type="ECO:0000256" key="3">
    <source>
        <dbReference type="ARBA" id="ARBA00022695"/>
    </source>
</evidence>
<organism evidence="12 13">
    <name type="scientific">Malassezia equina</name>
    <dbReference type="NCBI Taxonomy" id="1381935"/>
    <lineage>
        <taxon>Eukaryota</taxon>
        <taxon>Fungi</taxon>
        <taxon>Dikarya</taxon>
        <taxon>Basidiomycota</taxon>
        <taxon>Ustilaginomycotina</taxon>
        <taxon>Malasseziomycetes</taxon>
        <taxon>Malasseziales</taxon>
        <taxon>Malasseziaceae</taxon>
        <taxon>Malassezia</taxon>
    </lineage>
</organism>
<accession>A0AAF0IYP1</accession>
<dbReference type="PRINTS" id="PR00106">
    <property type="entry name" value="DNAPOLB"/>
</dbReference>
<dbReference type="GO" id="GO:0006260">
    <property type="term" value="P:DNA replication"/>
    <property type="evidence" value="ECO:0007669"/>
    <property type="project" value="UniProtKB-KW"/>
</dbReference>
<dbReference type="Gene3D" id="1.10.287.690">
    <property type="entry name" value="Helix hairpin bin"/>
    <property type="match status" value="1"/>
</dbReference>
<dbReference type="GO" id="GO:0007165">
    <property type="term" value="P:signal transduction"/>
    <property type="evidence" value="ECO:0007669"/>
    <property type="project" value="InterPro"/>
</dbReference>
<name>A0AAF0IYP1_9BASI</name>
<dbReference type="PROSITE" id="PS00116">
    <property type="entry name" value="DNA_POLYMERASE_B"/>
    <property type="match status" value="1"/>
</dbReference>
<keyword evidence="13" id="KW-1185">Reference proteome</keyword>
<dbReference type="InterPro" id="IPR006134">
    <property type="entry name" value="DNA-dir_DNA_pol_B_multi_dom"/>
</dbReference>
<dbReference type="CDD" id="cd05534">
    <property type="entry name" value="POLBc_zeta"/>
    <property type="match status" value="1"/>
</dbReference>
<dbReference type="InterPro" id="IPR056435">
    <property type="entry name" value="DPOD/Z_N"/>
</dbReference>
<dbReference type="InterPro" id="IPR036397">
    <property type="entry name" value="RNaseH_sf"/>
</dbReference>
<comment type="catalytic activity">
    <reaction evidence="8 9">
        <text>DNA(n) + a 2'-deoxyribonucleoside 5'-triphosphate = DNA(n+1) + diphosphate</text>
        <dbReference type="Rhea" id="RHEA:22508"/>
        <dbReference type="Rhea" id="RHEA-COMP:17339"/>
        <dbReference type="Rhea" id="RHEA-COMP:17340"/>
        <dbReference type="ChEBI" id="CHEBI:33019"/>
        <dbReference type="ChEBI" id="CHEBI:61560"/>
        <dbReference type="ChEBI" id="CHEBI:173112"/>
        <dbReference type="EC" id="2.7.7.7"/>
    </reaction>
</comment>
<reference evidence="12" key="1">
    <citation type="submission" date="2023-03" db="EMBL/GenBank/DDBJ databases">
        <title>Mating type loci evolution in Malassezia.</title>
        <authorList>
            <person name="Coelho M.A."/>
        </authorList>
    </citation>
    <scope>NUCLEOTIDE SEQUENCE</scope>
    <source>
        <strain evidence="12">CBS 12830</strain>
    </source>
</reference>
<dbReference type="Gene3D" id="3.30.342.10">
    <property type="entry name" value="DNA Polymerase, chain B, domain 1"/>
    <property type="match status" value="1"/>
</dbReference>
<dbReference type="GO" id="GO:0005634">
    <property type="term" value="C:nucleus"/>
    <property type="evidence" value="ECO:0007669"/>
    <property type="project" value="TreeGrafter"/>
</dbReference>
<dbReference type="InterPro" id="IPR042087">
    <property type="entry name" value="DNA_pol_B_thumb"/>
</dbReference>
<evidence type="ECO:0000256" key="8">
    <source>
        <dbReference type="ARBA" id="ARBA00049244"/>
    </source>
</evidence>
<dbReference type="GO" id="GO:0000166">
    <property type="term" value="F:nucleotide binding"/>
    <property type="evidence" value="ECO:0007669"/>
    <property type="project" value="InterPro"/>
</dbReference>
<evidence type="ECO:0000256" key="1">
    <source>
        <dbReference type="ARBA" id="ARBA00005755"/>
    </source>
</evidence>
<sequence>MPAPAFAFAVTSLEYALQKPGPHDTFRSAFGERGVLSRVPVLYAFGARSPGGERVCAHIHDVFPYCYVVYTGSLEPPIVLRHIERLGRALNAALAAALLQPGASMHHIAAIHLCKGTPFYGYHERPQYYLKISYTDPSQRQRLATILESGNVLGQRMQPMEAHVPYHLQFMMDYNVFGCDVLTCEEAHVRAAMMRESYCAYEVDIPAWAIANRRAVRPSAPQRATEASSEPAMPGLRPLWSQARTLRAQMGLDASIPPPSTEHETQRAAASDMQWDALPRWQAAWDARVQRDQASEVHPVHELDAYVLDAFRTVELFHPGGVQQVAPEDASGQSAKMFDLEYVASQDGSFDVSPQRSVPTRAAVPSSEPEEGRSTIGTQPTTPELVRAESPPVLQKVSTWPAAPPSTATFRATLPAWGEPMVQNSCAYYSCTADVPVAAQGTGGCRLVRQSMGLDGLPSFFTAPRPPRSAKVSWWQYSALPPSAAQVRAWLACETSERSTQPTSTLSATSSLDVEPETPLMSVLYLEVWALTRGEQSPDAAHDAVLAAVYTLDAGDKDLASIMPITGVVLVHAAPVRLGLGPHVRVTVVPSEQALLAEVVRMVRAWDPEILAGYDGPRTSWAYLVERARLGAQMDLAHELGRLVRSSAARHATTWTTTRGLALHVAGRQVIDVWRVLRREVALEQDSLEHAMQQVLQERVPAFSPATLSAWLCSARAADQVRALRYALRRIDSVRRLLAATEVLPRTTAHARMFGVDFSSVLARGSQFQVEAVLLRLTKPASYMLPSPTRTQVGQQNAPECLPMVLEPRSEAYWGPVLVLDFQSLYPSIMMAYNVCYSTCLGRVTPFHGTYKLGFTEHAPDAGVLARLQRDVHISPNGLVFVQPQVRESTLARMLREVLAARVLSKQSMKWRPHDRAFQRRQNAQQRALKLLANVTYGYCGASASGRMPCVEIADAIVQYGRETLERAMAEIEREPSWQAEVVYGDTDSLFVHLPGRSLAQAFRLGRAMAARITAMNPAPVRLTLEKVYMPSVLVAKKRYVGYRFDTPQACAVLDVKGLEMVRRDGFAAMQHLQEACVRLLFDTHDLSLVRRYCERQWAKMYAGDVSPVHLLLAKEVRLGTYAPRAALPPGAAVAARAAEKDPAGAPHLYERVPYLLAQGAPGTTLAERAIAPTELLRAEAPGLAYDDYVRRRMVPALARIFDVAGADVRRWLDDMPRVRGRFPGLASAACRVCGARAAPAHEHEGPVCVDCVRNPETSMYCVSATLHAAEERQRAIDAMCCACAGDTQRPPCVAVSCAMLYERVRTDRDVASLSARLRALGGQVDAVPRPPDPWTW</sequence>
<keyword evidence="9" id="KW-0235">DNA replication</keyword>
<dbReference type="InterPro" id="IPR023211">
    <property type="entry name" value="DNA_pol_palm_dom_sf"/>
</dbReference>
<dbReference type="SMART" id="SM00486">
    <property type="entry name" value="POLBc"/>
    <property type="match status" value="1"/>
</dbReference>
<keyword evidence="5" id="KW-0227">DNA damage</keyword>
<dbReference type="GO" id="GO:0003677">
    <property type="term" value="F:DNA binding"/>
    <property type="evidence" value="ECO:0007669"/>
    <property type="project" value="UniProtKB-KW"/>
</dbReference>
<keyword evidence="9" id="KW-0238">DNA-binding</keyword>
<dbReference type="InterPro" id="IPR043502">
    <property type="entry name" value="DNA/RNA_pol_sf"/>
</dbReference>
<dbReference type="GO" id="GO:0046872">
    <property type="term" value="F:metal ion binding"/>
    <property type="evidence" value="ECO:0007669"/>
    <property type="project" value="UniProtKB-KW"/>
</dbReference>